<organism evidence="1 2">
    <name type="scientific">Friedmanniomyces endolithicus</name>
    <dbReference type="NCBI Taxonomy" id="329885"/>
    <lineage>
        <taxon>Eukaryota</taxon>
        <taxon>Fungi</taxon>
        <taxon>Dikarya</taxon>
        <taxon>Ascomycota</taxon>
        <taxon>Pezizomycotina</taxon>
        <taxon>Dothideomycetes</taxon>
        <taxon>Dothideomycetidae</taxon>
        <taxon>Mycosphaerellales</taxon>
        <taxon>Teratosphaeriaceae</taxon>
        <taxon>Friedmanniomyces</taxon>
    </lineage>
</organism>
<comment type="caution">
    <text evidence="1">The sequence shown here is derived from an EMBL/GenBank/DDBJ whole genome shotgun (WGS) entry which is preliminary data.</text>
</comment>
<dbReference type="EMBL" id="NAJP01000007">
    <property type="protein sequence ID" value="TKA46875.1"/>
    <property type="molecule type" value="Genomic_DNA"/>
</dbReference>
<sequence length="247" mass="26338">MAGSRELRNLAIDGTPALRGGAIPRRIPRGSYRWTSGARYENAGTAQDLAWAAEAARASTRATAQAEVSDVEMADADAEERADSDDMSEIIYVAGANVPGSPNGGDEDDDEAPTCNDFAHIQAGTEHGEPRRCEGAYHGPHALYSCTADRDVVFANASKETQDVAGNGANAFLCSTCGADDDMLDHAEECRCLTKPLCGQCLLSTLHDLGLHASDVDRNHCQFCSAALDGDEKVTMCLLCRGIKVRW</sequence>
<reference evidence="1 2" key="1">
    <citation type="submission" date="2017-03" db="EMBL/GenBank/DDBJ databases">
        <title>Genomes of endolithic fungi from Antarctica.</title>
        <authorList>
            <person name="Coleine C."/>
            <person name="Masonjones S."/>
            <person name="Stajich J.E."/>
        </authorList>
    </citation>
    <scope>NUCLEOTIDE SEQUENCE [LARGE SCALE GENOMIC DNA]</scope>
    <source>
        <strain evidence="1 2">CCFEE 5311</strain>
    </source>
</reference>
<protein>
    <submittedName>
        <fullName evidence="1">Uncharacterized protein</fullName>
    </submittedName>
</protein>
<dbReference type="Proteomes" id="UP000310066">
    <property type="component" value="Unassembled WGS sequence"/>
</dbReference>
<proteinExistence type="predicted"/>
<dbReference type="OrthoDB" id="10309732at2759"/>
<accession>A0A4U0VFE8</accession>
<evidence type="ECO:0000313" key="1">
    <source>
        <dbReference type="EMBL" id="TKA46875.1"/>
    </source>
</evidence>
<gene>
    <name evidence="1" type="ORF">B0A54_03831</name>
</gene>
<dbReference type="AlphaFoldDB" id="A0A4U0VFE8"/>
<evidence type="ECO:0000313" key="2">
    <source>
        <dbReference type="Proteomes" id="UP000310066"/>
    </source>
</evidence>
<name>A0A4U0VFE8_9PEZI</name>